<keyword evidence="7" id="KW-1185">Reference proteome</keyword>
<dbReference type="InterPro" id="IPR036052">
    <property type="entry name" value="TrpB-like_PALP_sf"/>
</dbReference>
<dbReference type="Pfam" id="PF00291">
    <property type="entry name" value="PALP"/>
    <property type="match status" value="1"/>
</dbReference>
<evidence type="ECO:0000256" key="2">
    <source>
        <dbReference type="ARBA" id="ARBA00010869"/>
    </source>
</evidence>
<evidence type="ECO:0000256" key="1">
    <source>
        <dbReference type="ARBA" id="ARBA00001933"/>
    </source>
</evidence>
<name>A0A516GWF9_9PROT</name>
<dbReference type="EMBL" id="CP041636">
    <property type="protein sequence ID" value="QDO95867.1"/>
    <property type="molecule type" value="Genomic_DNA"/>
</dbReference>
<dbReference type="OrthoDB" id="9811476at2"/>
<feature type="domain" description="Tryptophan synthase beta chain-like PALP" evidence="5">
    <location>
        <begin position="18"/>
        <end position="303"/>
    </location>
</feature>
<evidence type="ECO:0000259" key="5">
    <source>
        <dbReference type="Pfam" id="PF00291"/>
    </source>
</evidence>
<protein>
    <submittedName>
        <fullName evidence="6">Threonine/serine dehydratase</fullName>
    </submittedName>
</protein>
<evidence type="ECO:0000313" key="7">
    <source>
        <dbReference type="Proteomes" id="UP000317496"/>
    </source>
</evidence>
<dbReference type="InterPro" id="IPR050147">
    <property type="entry name" value="Ser/Thr_Dehydratase"/>
</dbReference>
<gene>
    <name evidence="6" type="ORF">FNB15_00575</name>
</gene>
<dbReference type="GO" id="GO:0006567">
    <property type="term" value="P:L-threonine catabolic process"/>
    <property type="evidence" value="ECO:0007669"/>
    <property type="project" value="TreeGrafter"/>
</dbReference>
<evidence type="ECO:0000256" key="3">
    <source>
        <dbReference type="ARBA" id="ARBA00022898"/>
    </source>
</evidence>
<dbReference type="GO" id="GO:0009097">
    <property type="term" value="P:isoleucine biosynthetic process"/>
    <property type="evidence" value="ECO:0007669"/>
    <property type="project" value="TreeGrafter"/>
</dbReference>
<evidence type="ECO:0000256" key="4">
    <source>
        <dbReference type="ARBA" id="ARBA00023239"/>
    </source>
</evidence>
<dbReference type="NCBIfam" id="NF006094">
    <property type="entry name" value="PRK08246.1"/>
    <property type="match status" value="1"/>
</dbReference>
<dbReference type="GO" id="GO:0003941">
    <property type="term" value="F:L-serine ammonia-lyase activity"/>
    <property type="evidence" value="ECO:0007669"/>
    <property type="project" value="TreeGrafter"/>
</dbReference>
<keyword evidence="4" id="KW-0456">Lyase</keyword>
<dbReference type="GO" id="GO:0004794">
    <property type="term" value="F:threonine deaminase activity"/>
    <property type="evidence" value="ECO:0007669"/>
    <property type="project" value="TreeGrafter"/>
</dbReference>
<dbReference type="RefSeq" id="WP_144066848.1">
    <property type="nucleotide sequence ID" value="NZ_CP041636.1"/>
</dbReference>
<dbReference type="Proteomes" id="UP000317496">
    <property type="component" value="Chromosome"/>
</dbReference>
<comment type="cofactor">
    <cofactor evidence="1">
        <name>pyridoxal 5'-phosphate</name>
        <dbReference type="ChEBI" id="CHEBI:597326"/>
    </cofactor>
</comment>
<dbReference type="PANTHER" id="PTHR48078">
    <property type="entry name" value="THREONINE DEHYDRATASE, MITOCHONDRIAL-RELATED"/>
    <property type="match status" value="1"/>
</dbReference>
<dbReference type="PANTHER" id="PTHR48078:SF6">
    <property type="entry name" value="L-THREONINE DEHYDRATASE CATABOLIC TDCB"/>
    <property type="match status" value="1"/>
</dbReference>
<sequence>MTHQIDRAAIAANYPKIAPYIRRTPVMAVAGADFGLPVESLQLKLELLQHSGSFKPRGAFTGLLAGRLPAAGVVAASGGNHGAAVAYAAMVLNVPARIFVPSIAAPMKIARIKSYGADLVVGGDRYADALAASEEWLKQSGALAIHAYDQPETLIGQGSVGLELEEQVPEIDTLLVAVGGGGLIGGIAAWYGGKVKVVAVEPETAPTLNMALKAGKPVEAPAGGIAADSLAPKMIGSLMFPIAQKGVAESVLVTDDAIRDAQKALWEKLRLVTEPGGAAAFAALVSKRYVPKPGEKVAILVCGSNPTDMAFTN</sequence>
<dbReference type="KEGG" id="fer:FNB15_00575"/>
<dbReference type="AlphaFoldDB" id="A0A516GWF9"/>
<accession>A0A516GWF9</accession>
<reference evidence="6 7" key="1">
    <citation type="submission" date="2019-07" db="EMBL/GenBank/DDBJ databases">
        <title>Genome sequencing for Ferrovibrio sp. K5.</title>
        <authorList>
            <person name="Park S.-J."/>
        </authorList>
    </citation>
    <scope>NUCLEOTIDE SEQUENCE [LARGE SCALE GENOMIC DNA]</scope>
    <source>
        <strain evidence="6 7">K5</strain>
    </source>
</reference>
<comment type="similarity">
    <text evidence="2">Belongs to the serine/threonine dehydratase family.</text>
</comment>
<proteinExistence type="inferred from homology"/>
<evidence type="ECO:0000313" key="6">
    <source>
        <dbReference type="EMBL" id="QDO95867.1"/>
    </source>
</evidence>
<keyword evidence="3" id="KW-0663">Pyridoxal phosphate</keyword>
<dbReference type="FunFam" id="3.40.50.1100:FF:000005">
    <property type="entry name" value="Threonine dehydratase catabolic"/>
    <property type="match status" value="1"/>
</dbReference>
<dbReference type="GO" id="GO:0006565">
    <property type="term" value="P:L-serine catabolic process"/>
    <property type="evidence" value="ECO:0007669"/>
    <property type="project" value="TreeGrafter"/>
</dbReference>
<dbReference type="InterPro" id="IPR001926">
    <property type="entry name" value="TrpB-like_PALP"/>
</dbReference>
<dbReference type="Gene3D" id="3.40.50.1100">
    <property type="match status" value="2"/>
</dbReference>
<organism evidence="6 7">
    <name type="scientific">Ferrovibrio terrae</name>
    <dbReference type="NCBI Taxonomy" id="2594003"/>
    <lineage>
        <taxon>Bacteria</taxon>
        <taxon>Pseudomonadati</taxon>
        <taxon>Pseudomonadota</taxon>
        <taxon>Alphaproteobacteria</taxon>
        <taxon>Rhodospirillales</taxon>
        <taxon>Rhodospirillaceae</taxon>
        <taxon>Ferrovibrio</taxon>
    </lineage>
</organism>
<dbReference type="SUPFAM" id="SSF53686">
    <property type="entry name" value="Tryptophan synthase beta subunit-like PLP-dependent enzymes"/>
    <property type="match status" value="1"/>
</dbReference>